<gene>
    <name evidence="2" type="ORF">EMPS_11091</name>
</gene>
<comment type="caution">
    <text evidence="2">The sequence shown here is derived from an EMBL/GenBank/DDBJ whole genome shotgun (WGS) entry which is preliminary data.</text>
</comment>
<sequence>MMGHAGANTLLVRDNPVPLLPSTFQQESVHYHKTMHTPQKVSAPTGDDEVNFHDFIHSKHEDDKETDENRSAMSSPRHIHSRIARHANSTQASSLVNGANLGGNLHQSNDLDQIGNGNTTHAPVSTSEPFLSHQAMNPVFEGSTSSHIYPYHDLVPPPTQGLFRSLMEELQTQAALQRDLFLASTAKSGPGPEVMDHYNRALPKFMIEPFDFLSEDYESCVGQDSGSHSLQDNSVNMTMSSSHQPDNSEMRHSNATASVSASTDQVGSPGGCKKRALVDDSYGFEHHPDSTTTPPSGSNGHDQLSPPTQDLFRMLMEELETQAAIQRDQALASNLKAESDSMAAFNGSHYNQHHARLPRFVMEPLDFLSADYGSMQMDGSGSSRPTQGVYLDSLSSGAVTNTHPSTPPPMHTTQEHLSPPTQDLFRTLMEELEVQAAFQRDQVLAATTKSAPRVDPEEYAFNGQHLRPLPRFMFEPLDFLSADYESCMTSGSSGFHGGPSHGSHFFDPVRDSYMDVDFTSSPAPSMNHTSTTKDKDALPAKVTRQSSRGSSKTKSNQIRPKPVIIVASPKKDRASSLSTRPSAKKRKLLGETQLSPDTPSSLTILGGVAGSTSGSETSPVSPTFLSSLSISHDSPDSEGSSPSDESSTTATPTSSTSKRPWTPADEALLLKLFAKKTPIHDIARSLDRTVHSVRSRRQILTDPGFVKGKGHGVSRRCRQDPETTIKLPTYAQMAFLSLAWLPDMEGTLNDVATMVEKLFSRHLNRIPRTGHKNLQIWRAQISDALAHEKGQPRPRFESFGLKRGRQWVYRLTAFGRGMVEAMGGVDQICEDLLKNNSTGPASGVGENQATGDNGDGGSNGVTIYDVGAGTDADSQGKVYSSAGGAGIGQGQGYGYSYRPPDSRPKSVPRSRPRSDRRRAQAKLKKLQQSRLQNGEGEEEGGDMEVVNPAGDEKMGAANAIANAMEAMAAGLAKMMALEEKVEGSL</sequence>
<feature type="compositionally biased region" description="Polar residues" evidence="1">
    <location>
        <begin position="222"/>
        <end position="245"/>
    </location>
</feature>
<reference evidence="2" key="2">
    <citation type="journal article" date="2022" name="Microbiol. Resour. Announc.">
        <title>Whole-Genome Sequence of Entomortierella parvispora E1425, a Mucoromycotan Fungus Associated with Burkholderiaceae-Related Endosymbiotic Bacteria.</title>
        <authorList>
            <person name="Herlambang A."/>
            <person name="Guo Y."/>
            <person name="Takashima Y."/>
            <person name="Narisawa K."/>
            <person name="Ohta H."/>
            <person name="Nishizawa T."/>
        </authorList>
    </citation>
    <scope>NUCLEOTIDE SEQUENCE</scope>
    <source>
        <strain evidence="2">E1425</strain>
    </source>
</reference>
<feature type="region of interest" description="Disordered" evidence="1">
    <location>
        <begin position="221"/>
        <end position="307"/>
    </location>
</feature>
<feature type="compositionally biased region" description="Polar residues" evidence="1">
    <location>
        <begin position="543"/>
        <end position="558"/>
    </location>
</feature>
<feature type="compositionally biased region" description="Polar residues" evidence="1">
    <location>
        <begin position="253"/>
        <end position="266"/>
    </location>
</feature>
<feature type="region of interest" description="Disordered" evidence="1">
    <location>
        <begin position="95"/>
        <end position="127"/>
    </location>
</feature>
<dbReference type="OrthoDB" id="2412074at2759"/>
<evidence type="ECO:0000256" key="1">
    <source>
        <dbReference type="SAM" id="MobiDB-lite"/>
    </source>
</evidence>
<feature type="compositionally biased region" description="Polar residues" evidence="1">
    <location>
        <begin position="105"/>
        <end position="127"/>
    </location>
</feature>
<dbReference type="AlphaFoldDB" id="A0A9P3HL87"/>
<feature type="compositionally biased region" description="Basic residues" evidence="1">
    <location>
        <begin position="906"/>
        <end position="927"/>
    </location>
</feature>
<evidence type="ECO:0000313" key="3">
    <source>
        <dbReference type="Proteomes" id="UP000827284"/>
    </source>
</evidence>
<dbReference type="EMBL" id="BQFW01000015">
    <property type="protein sequence ID" value="GJJ78732.1"/>
    <property type="molecule type" value="Genomic_DNA"/>
</dbReference>
<feature type="compositionally biased region" description="Polar residues" evidence="1">
    <location>
        <begin position="518"/>
        <end position="530"/>
    </location>
</feature>
<accession>A0A9P3HL87</accession>
<feature type="region of interest" description="Disordered" evidence="1">
    <location>
        <begin position="839"/>
        <end position="858"/>
    </location>
</feature>
<feature type="compositionally biased region" description="Polar residues" evidence="1">
    <location>
        <begin position="610"/>
        <end position="624"/>
    </location>
</feature>
<reference evidence="2" key="1">
    <citation type="submission" date="2021-11" db="EMBL/GenBank/DDBJ databases">
        <authorList>
            <person name="Herlambang A."/>
            <person name="Guo Y."/>
            <person name="Takashima Y."/>
            <person name="Nishizawa T."/>
        </authorList>
    </citation>
    <scope>NUCLEOTIDE SEQUENCE</scope>
    <source>
        <strain evidence="2">E1425</strain>
    </source>
</reference>
<feature type="compositionally biased region" description="Polar residues" evidence="1">
    <location>
        <begin position="592"/>
        <end position="603"/>
    </location>
</feature>
<feature type="compositionally biased region" description="Basic and acidic residues" evidence="1">
    <location>
        <begin position="57"/>
        <end position="70"/>
    </location>
</feature>
<feature type="compositionally biased region" description="Polar residues" evidence="1">
    <location>
        <begin position="839"/>
        <end position="851"/>
    </location>
</feature>
<feature type="compositionally biased region" description="Low complexity" evidence="1">
    <location>
        <begin position="894"/>
        <end position="905"/>
    </location>
</feature>
<feature type="region of interest" description="Disordered" evidence="1">
    <location>
        <begin position="57"/>
        <end position="78"/>
    </location>
</feature>
<organism evidence="2 3">
    <name type="scientific">Entomortierella parvispora</name>
    <dbReference type="NCBI Taxonomy" id="205924"/>
    <lineage>
        <taxon>Eukaryota</taxon>
        <taxon>Fungi</taxon>
        <taxon>Fungi incertae sedis</taxon>
        <taxon>Mucoromycota</taxon>
        <taxon>Mortierellomycotina</taxon>
        <taxon>Mortierellomycetes</taxon>
        <taxon>Mortierellales</taxon>
        <taxon>Mortierellaceae</taxon>
        <taxon>Entomortierella</taxon>
    </lineage>
</organism>
<name>A0A9P3HL87_9FUNG</name>
<feature type="compositionally biased region" description="Low complexity" evidence="1">
    <location>
        <begin position="625"/>
        <end position="657"/>
    </location>
</feature>
<feature type="region of interest" description="Disordered" evidence="1">
    <location>
        <begin position="395"/>
        <end position="418"/>
    </location>
</feature>
<proteinExistence type="predicted"/>
<keyword evidence="3" id="KW-1185">Reference proteome</keyword>
<feature type="compositionally biased region" description="Polar residues" evidence="1">
    <location>
        <begin position="290"/>
        <end position="307"/>
    </location>
</feature>
<feature type="region of interest" description="Disordered" evidence="1">
    <location>
        <begin position="890"/>
        <end position="950"/>
    </location>
</feature>
<dbReference type="Proteomes" id="UP000827284">
    <property type="component" value="Unassembled WGS sequence"/>
</dbReference>
<protein>
    <submittedName>
        <fullName evidence="2">Uncharacterized protein</fullName>
    </submittedName>
</protein>
<feature type="region of interest" description="Disordered" evidence="1">
    <location>
        <begin position="517"/>
        <end position="661"/>
    </location>
</feature>
<evidence type="ECO:0000313" key="2">
    <source>
        <dbReference type="EMBL" id="GJJ78732.1"/>
    </source>
</evidence>